<gene>
    <name evidence="2" type="ORF">B7P33_08560</name>
</gene>
<proteinExistence type="predicted"/>
<dbReference type="AlphaFoldDB" id="A0A2A4G5U8"/>
<protein>
    <recommendedName>
        <fullName evidence="4">Fibronectin type-III domain-containing protein</fullName>
    </recommendedName>
</protein>
<sequence length="504" mass="56118">MKHKNNKILTIFLMVFILWACEEDTIGQGELGTITGKVVLEGENTPLENVKVTTNPVTNTVFTDVDGNYTLAEVEVGEYSVQADLDGYKTAFEAAKVVADKTVNAVIEMQNENVDNKVPEVPRLLFPADGAKSIQSPVQFSWSSSKNDDDETLYTLELRNGLTNEIETFTKLTDTILSVDYLDIGANYFWQVTVSDGINDEVSSELSGFSTLNPVDNRFLYVRNLDGNNVIFSGMPLAENAQENTNEVRLTDIGQNSFRPKKNPKNDRIAFLRTVGAETHVFSMDAKGTDLVQITSAQPILGFRPEELEYCWTSNGEHIYYPQFNKLYRIKSDGTGNTLVYAAPATEFISEVAVNPVNSFIALKTNDQFGYAAKLYVIDPADGSQKHMVQEGLPGAIGGIDYAADGNRVLFTYDVSANENDAYRQLDARIFEFELATSARREILTKKPAGYNDLDVKYAPDDGAVIYISTSNDGVSKKDIYITGYNEIDQRTKYFIDGIMIEWH</sequence>
<organism evidence="2 3">
    <name type="scientific">Sediminicola luteus</name>
    <dbReference type="NCBI Taxonomy" id="319238"/>
    <lineage>
        <taxon>Bacteria</taxon>
        <taxon>Pseudomonadati</taxon>
        <taxon>Bacteroidota</taxon>
        <taxon>Flavobacteriia</taxon>
        <taxon>Flavobacteriales</taxon>
        <taxon>Flavobacteriaceae</taxon>
        <taxon>Sediminicola</taxon>
    </lineage>
</organism>
<dbReference type="GO" id="GO:0030246">
    <property type="term" value="F:carbohydrate binding"/>
    <property type="evidence" value="ECO:0007669"/>
    <property type="project" value="InterPro"/>
</dbReference>
<dbReference type="Gene3D" id="2.60.40.1120">
    <property type="entry name" value="Carboxypeptidase-like, regulatory domain"/>
    <property type="match status" value="1"/>
</dbReference>
<dbReference type="InterPro" id="IPR013783">
    <property type="entry name" value="Ig-like_fold"/>
</dbReference>
<feature type="signal peptide" evidence="1">
    <location>
        <begin position="1"/>
        <end position="20"/>
    </location>
</feature>
<name>A0A2A4G5U8_9FLAO</name>
<feature type="chain" id="PRO_5012923868" description="Fibronectin type-III domain-containing protein" evidence="1">
    <location>
        <begin position="21"/>
        <end position="504"/>
    </location>
</feature>
<reference evidence="2 3" key="1">
    <citation type="submission" date="2017-04" db="EMBL/GenBank/DDBJ databases">
        <title>A new member of the family Flavobacteriaceae isolated from ascidians.</title>
        <authorList>
            <person name="Chen L."/>
        </authorList>
    </citation>
    <scope>NUCLEOTIDE SEQUENCE [LARGE SCALE GENOMIC DNA]</scope>
    <source>
        <strain evidence="2 3">HQA918</strain>
    </source>
</reference>
<accession>A0A2A4G5U8</accession>
<dbReference type="InterPro" id="IPR013784">
    <property type="entry name" value="Carb-bd-like_fold"/>
</dbReference>
<dbReference type="Gene3D" id="2.120.10.30">
    <property type="entry name" value="TolB, C-terminal domain"/>
    <property type="match status" value="1"/>
</dbReference>
<evidence type="ECO:0008006" key="4">
    <source>
        <dbReference type="Google" id="ProtNLM"/>
    </source>
</evidence>
<dbReference type="SUPFAM" id="SSF49452">
    <property type="entry name" value="Starch-binding domain-like"/>
    <property type="match status" value="1"/>
</dbReference>
<dbReference type="Gene3D" id="2.60.40.10">
    <property type="entry name" value="Immunoglobulins"/>
    <property type="match status" value="1"/>
</dbReference>
<dbReference type="SUPFAM" id="SSF82171">
    <property type="entry name" value="DPP6 N-terminal domain-like"/>
    <property type="match status" value="1"/>
</dbReference>
<dbReference type="Pfam" id="PF13620">
    <property type="entry name" value="CarboxypepD_reg"/>
    <property type="match status" value="1"/>
</dbReference>
<evidence type="ECO:0000313" key="2">
    <source>
        <dbReference type="EMBL" id="PCE64339.1"/>
    </source>
</evidence>
<dbReference type="EMBL" id="NBWU01000003">
    <property type="protein sequence ID" value="PCE64339.1"/>
    <property type="molecule type" value="Genomic_DNA"/>
</dbReference>
<evidence type="ECO:0000256" key="1">
    <source>
        <dbReference type="SAM" id="SignalP"/>
    </source>
</evidence>
<keyword evidence="3" id="KW-1185">Reference proteome</keyword>
<dbReference type="InterPro" id="IPR011042">
    <property type="entry name" value="6-blade_b-propeller_TolB-like"/>
</dbReference>
<dbReference type="Proteomes" id="UP000219559">
    <property type="component" value="Unassembled WGS sequence"/>
</dbReference>
<keyword evidence="1" id="KW-0732">Signal</keyword>
<comment type="caution">
    <text evidence="2">The sequence shown here is derived from an EMBL/GenBank/DDBJ whole genome shotgun (WGS) entry which is preliminary data.</text>
</comment>
<dbReference type="OrthoDB" id="9815657at2"/>
<evidence type="ECO:0000313" key="3">
    <source>
        <dbReference type="Proteomes" id="UP000219559"/>
    </source>
</evidence>